<dbReference type="Proteomes" id="UP000230423">
    <property type="component" value="Unassembled WGS sequence"/>
</dbReference>
<reference evidence="3 4" key="1">
    <citation type="submission" date="2015-09" db="EMBL/GenBank/DDBJ databases">
        <title>Draft genome of the parasitic nematode Teladorsagia circumcincta isolate WARC Sus (inbred).</title>
        <authorList>
            <person name="Mitreva M."/>
        </authorList>
    </citation>
    <scope>NUCLEOTIDE SEQUENCE [LARGE SCALE GENOMIC DNA]</scope>
    <source>
        <strain evidence="3 4">S</strain>
    </source>
</reference>
<feature type="repeat" description="WD" evidence="1">
    <location>
        <begin position="220"/>
        <end position="262"/>
    </location>
</feature>
<dbReference type="InterPro" id="IPR044285">
    <property type="entry name" value="PWP1"/>
</dbReference>
<dbReference type="InterPro" id="IPR015943">
    <property type="entry name" value="WD40/YVTN_repeat-like_dom_sf"/>
</dbReference>
<dbReference type="SUPFAM" id="SSF50978">
    <property type="entry name" value="WD40 repeat-like"/>
    <property type="match status" value="1"/>
</dbReference>
<evidence type="ECO:0000313" key="3">
    <source>
        <dbReference type="EMBL" id="PIO71983.1"/>
    </source>
</evidence>
<keyword evidence="4" id="KW-1185">Reference proteome</keyword>
<feature type="compositionally biased region" description="Basic and acidic residues" evidence="2">
    <location>
        <begin position="54"/>
        <end position="71"/>
    </location>
</feature>
<feature type="region of interest" description="Disordered" evidence="2">
    <location>
        <begin position="36"/>
        <end position="72"/>
    </location>
</feature>
<sequence>MDGVIMISDIAWIPRGVPKKTPDKIKLDDEQLKQLIQGSVPDTSDMESDNDGEGEPKREPGVRGSAPKEETDICEETEMVEKKDDEEAKPDSGMRGIAMYASNVDDPYVTLHVDSDEEEKEEIEVKPEDNLVALAKIDRDNYTLEVFLYNEENEDWYCHHDYILEAPPLCLEPIQHDPGNDETGKVRWNHFNPFSAFVATDDGSLRHIDMRKPGEILWEGRAHDGSVGGLTLSPTVRGLLVTVGHDQMLCVWKVQEDGSIVKVHSEVQHVGALHAAQFNPDVATVCCIGGSANDLIRLVDVGKKESVLKAFS</sequence>
<organism evidence="3 4">
    <name type="scientific">Teladorsagia circumcincta</name>
    <name type="common">Brown stomach worm</name>
    <name type="synonym">Ostertagia circumcincta</name>
    <dbReference type="NCBI Taxonomy" id="45464"/>
    <lineage>
        <taxon>Eukaryota</taxon>
        <taxon>Metazoa</taxon>
        <taxon>Ecdysozoa</taxon>
        <taxon>Nematoda</taxon>
        <taxon>Chromadorea</taxon>
        <taxon>Rhabditida</taxon>
        <taxon>Rhabditina</taxon>
        <taxon>Rhabditomorpha</taxon>
        <taxon>Strongyloidea</taxon>
        <taxon>Trichostrongylidae</taxon>
        <taxon>Teladorsagia</taxon>
    </lineage>
</organism>
<gene>
    <name evidence="3" type="ORF">TELCIR_06104</name>
</gene>
<evidence type="ECO:0000313" key="4">
    <source>
        <dbReference type="Proteomes" id="UP000230423"/>
    </source>
</evidence>
<dbReference type="GO" id="GO:0006364">
    <property type="term" value="P:rRNA processing"/>
    <property type="evidence" value="ECO:0007669"/>
    <property type="project" value="InterPro"/>
</dbReference>
<protein>
    <submittedName>
        <fullName evidence="3">WD domain, G-beta repeat protein</fullName>
    </submittedName>
</protein>
<keyword evidence="1" id="KW-0853">WD repeat</keyword>
<accession>A0A2G9UPA0</accession>
<dbReference type="Gene3D" id="2.130.10.10">
    <property type="entry name" value="YVTN repeat-like/Quinoprotein amine dehydrogenase"/>
    <property type="match status" value="1"/>
</dbReference>
<dbReference type="GO" id="GO:0005634">
    <property type="term" value="C:nucleus"/>
    <property type="evidence" value="ECO:0007669"/>
    <property type="project" value="TreeGrafter"/>
</dbReference>
<name>A0A2G9UPA0_TELCI</name>
<dbReference type="PANTHER" id="PTHR14091">
    <property type="entry name" value="PERIODIC TRYPTOPHAN PROTEIN 1"/>
    <property type="match status" value="1"/>
</dbReference>
<dbReference type="OrthoDB" id="270624at2759"/>
<dbReference type="EMBL" id="KZ345800">
    <property type="protein sequence ID" value="PIO71983.1"/>
    <property type="molecule type" value="Genomic_DNA"/>
</dbReference>
<dbReference type="InterPro" id="IPR036322">
    <property type="entry name" value="WD40_repeat_dom_sf"/>
</dbReference>
<dbReference type="InterPro" id="IPR001680">
    <property type="entry name" value="WD40_rpt"/>
</dbReference>
<evidence type="ECO:0000256" key="1">
    <source>
        <dbReference type="PROSITE-ProRule" id="PRU00221"/>
    </source>
</evidence>
<evidence type="ECO:0000256" key="2">
    <source>
        <dbReference type="SAM" id="MobiDB-lite"/>
    </source>
</evidence>
<proteinExistence type="predicted"/>
<feature type="compositionally biased region" description="Acidic residues" evidence="2">
    <location>
        <begin position="44"/>
        <end position="53"/>
    </location>
</feature>
<dbReference type="AlphaFoldDB" id="A0A2G9UPA0"/>
<dbReference type="PROSITE" id="PS50082">
    <property type="entry name" value="WD_REPEATS_2"/>
    <property type="match status" value="1"/>
</dbReference>
<dbReference type="PANTHER" id="PTHR14091:SF0">
    <property type="entry name" value="PERIODIC TRYPTOPHAN PROTEIN 1 HOMOLOG"/>
    <property type="match status" value="1"/>
</dbReference>